<gene>
    <name evidence="2" type="ORF">C0Z16_33635</name>
    <name evidence="1" type="ORF">LMG27174_06595</name>
</gene>
<organism evidence="1 4">
    <name type="scientific">Paraburkholderia rhynchosiae</name>
    <dbReference type="NCBI Taxonomy" id="487049"/>
    <lineage>
        <taxon>Bacteria</taxon>
        <taxon>Pseudomonadati</taxon>
        <taxon>Pseudomonadota</taxon>
        <taxon>Betaproteobacteria</taxon>
        <taxon>Burkholderiales</taxon>
        <taxon>Burkholderiaceae</taxon>
        <taxon>Paraburkholderia</taxon>
    </lineage>
</organism>
<evidence type="ECO:0000313" key="2">
    <source>
        <dbReference type="EMBL" id="PMS21513.1"/>
    </source>
</evidence>
<proteinExistence type="predicted"/>
<keyword evidence="3" id="KW-1185">Reference proteome</keyword>
<name>A0A2N7VWK9_9BURK</name>
<accession>A0A2N7VWK9</accession>
<dbReference type="OrthoDB" id="9107980at2"/>
<dbReference type="RefSeq" id="WP_102636321.1">
    <property type="nucleotide sequence ID" value="NZ_CADIJZ010000042.1"/>
</dbReference>
<evidence type="ECO:0000313" key="3">
    <source>
        <dbReference type="Proteomes" id="UP000235659"/>
    </source>
</evidence>
<dbReference type="EMBL" id="PNXY01000047">
    <property type="protein sequence ID" value="PMS21513.1"/>
    <property type="molecule type" value="Genomic_DNA"/>
</dbReference>
<dbReference type="Proteomes" id="UP000235659">
    <property type="component" value="Unassembled WGS sequence"/>
</dbReference>
<evidence type="ECO:0000313" key="4">
    <source>
        <dbReference type="Proteomes" id="UP000494205"/>
    </source>
</evidence>
<evidence type="ECO:0000313" key="1">
    <source>
        <dbReference type="EMBL" id="CAB3739906.1"/>
    </source>
</evidence>
<protein>
    <submittedName>
        <fullName evidence="1">Uncharacterized protein</fullName>
    </submittedName>
</protein>
<dbReference type="AlphaFoldDB" id="A0A2N7VWK9"/>
<reference evidence="2 3" key="1">
    <citation type="submission" date="2018-01" db="EMBL/GenBank/DDBJ databases">
        <title>Whole genome analyses suggest that Burkholderia sensu lato contains two further novel genera in the rhizoxinica-symbiotica group Mycetohabitans gen. nov., and Trinickia gen. nov.: implications for the evolution of diazotrophy and nodulation in the Burkholderiaceae.</title>
        <authorList>
            <person name="Estrada-de los Santos P."/>
            <person name="Palmer M."/>
            <person name="Chavez-Ramirez B."/>
            <person name="Beukes C."/>
            <person name="Steenkamp E.T."/>
            <person name="Hirsch A.M."/>
            <person name="Manyaka P."/>
            <person name="Maluk M."/>
            <person name="Lafos M."/>
            <person name="Crook M."/>
            <person name="Gross E."/>
            <person name="Simon M.F."/>
            <person name="Bueno dos Reis Junior F."/>
            <person name="Poole P.S."/>
            <person name="Venter S.N."/>
            <person name="James E.K."/>
        </authorList>
    </citation>
    <scope>NUCLEOTIDE SEQUENCE [LARGE SCALE GENOMIC DNA]</scope>
    <source>
        <strain evidence="2 3">WSM 3937</strain>
    </source>
</reference>
<dbReference type="Proteomes" id="UP000494205">
    <property type="component" value="Unassembled WGS sequence"/>
</dbReference>
<dbReference type="EMBL" id="CADIJZ010000042">
    <property type="protein sequence ID" value="CAB3739906.1"/>
    <property type="molecule type" value="Genomic_DNA"/>
</dbReference>
<reference evidence="1 4" key="2">
    <citation type="submission" date="2020-04" db="EMBL/GenBank/DDBJ databases">
        <authorList>
            <person name="De Canck E."/>
        </authorList>
    </citation>
    <scope>NUCLEOTIDE SEQUENCE [LARGE SCALE GENOMIC DNA]</scope>
    <source>
        <strain evidence="1 4">LMG 27174</strain>
    </source>
</reference>
<sequence>MACLDFSAPGVLTPAEREIISQGLNALLRERYLAYEIAVKVALSRGHTQPSVTDFGLPDILRLSRMI</sequence>